<name>A0A0F2M5J3_SPOSC</name>
<reference evidence="1 2" key="2">
    <citation type="journal article" date="2015" name="Eukaryot. Cell">
        <title>Asexual propagation of a virulent clone complex in a human and feline outbreak of sporotrichosis.</title>
        <authorList>
            <person name="Teixeira Mde M."/>
            <person name="Rodrigues A.M."/>
            <person name="Tsui C.K."/>
            <person name="de Almeida L.G."/>
            <person name="Van Diepeningen A.D."/>
            <person name="van den Ende B.G."/>
            <person name="Fernandes G.F."/>
            <person name="Kano R."/>
            <person name="Hamelin R.C."/>
            <person name="Lopes-Bezerra L.M."/>
            <person name="Vasconcelos A.T."/>
            <person name="de Hoog S."/>
            <person name="de Camargo Z.P."/>
            <person name="Felipe M.S."/>
        </authorList>
    </citation>
    <scope>NUCLEOTIDE SEQUENCE [LARGE SCALE GENOMIC DNA]</scope>
    <source>
        <strain evidence="1 2">1099-18</strain>
    </source>
</reference>
<dbReference type="VEuPathDB" id="FungiDB:SPSK_10159"/>
<accession>A0A0F2M5J3</accession>
<dbReference type="KEGG" id="ssck:SPSK_10159"/>
<dbReference type="AlphaFoldDB" id="A0A0F2M5J3"/>
<comment type="caution">
    <text evidence="1">The sequence shown here is derived from an EMBL/GenBank/DDBJ whole genome shotgun (WGS) entry which is preliminary data.</text>
</comment>
<dbReference type="Proteomes" id="UP000033710">
    <property type="component" value="Unassembled WGS sequence"/>
</dbReference>
<reference evidence="1 2" key="1">
    <citation type="journal article" date="2014" name="BMC Genomics">
        <title>Comparative genomics of the major fungal agents of human and animal Sporotrichosis: Sporothrix schenckii and Sporothrix brasiliensis.</title>
        <authorList>
            <person name="Teixeira M.M."/>
            <person name="de Almeida L.G."/>
            <person name="Kubitschek-Barreira P."/>
            <person name="Alves F.L."/>
            <person name="Kioshima E.S."/>
            <person name="Abadio A.K."/>
            <person name="Fernandes L."/>
            <person name="Derengowski L.S."/>
            <person name="Ferreira K.S."/>
            <person name="Souza R.C."/>
            <person name="Ruiz J.C."/>
            <person name="de Andrade N.C."/>
            <person name="Paes H.C."/>
            <person name="Nicola A.M."/>
            <person name="Albuquerque P."/>
            <person name="Gerber A.L."/>
            <person name="Martins V.P."/>
            <person name="Peconick L.D."/>
            <person name="Neto A.V."/>
            <person name="Chaucanez C.B."/>
            <person name="Silva P.A."/>
            <person name="Cunha O.L."/>
            <person name="de Oliveira F.F."/>
            <person name="dos Santos T.C."/>
            <person name="Barros A.L."/>
            <person name="Soares M.A."/>
            <person name="de Oliveira L.M."/>
            <person name="Marini M.M."/>
            <person name="Villalobos-Duno H."/>
            <person name="Cunha M.M."/>
            <person name="de Hoog S."/>
            <person name="da Silveira J.F."/>
            <person name="Henrissat B."/>
            <person name="Nino-Vega G.A."/>
            <person name="Cisalpino P.S."/>
            <person name="Mora-Montes H.M."/>
            <person name="Almeida S.R."/>
            <person name="Stajich J.E."/>
            <person name="Lopes-Bezerra L.M."/>
            <person name="Vasconcelos A.T."/>
            <person name="Felipe M.S."/>
        </authorList>
    </citation>
    <scope>NUCLEOTIDE SEQUENCE [LARGE SCALE GENOMIC DNA]</scope>
    <source>
        <strain evidence="1 2">1099-18</strain>
    </source>
</reference>
<proteinExistence type="predicted"/>
<evidence type="ECO:0000313" key="2">
    <source>
        <dbReference type="Proteomes" id="UP000033710"/>
    </source>
</evidence>
<dbReference type="RefSeq" id="XP_016587634.1">
    <property type="nucleotide sequence ID" value="XM_016736710.1"/>
</dbReference>
<protein>
    <submittedName>
        <fullName evidence="1">Uncharacterized protein</fullName>
    </submittedName>
</protein>
<dbReference type="GeneID" id="27671987"/>
<sequence>MIMMILLVMCQHRREVSDHVALRASPVDTPISRSVSVRRHVEPNIGNSTQVSIAIENFLHPMDVEPWCGLWSWRELYLLGQERLAVDA</sequence>
<evidence type="ECO:0000313" key="1">
    <source>
        <dbReference type="EMBL" id="KJR84958.1"/>
    </source>
</evidence>
<gene>
    <name evidence="1" type="ORF">SPSK_10159</name>
</gene>
<dbReference type="EMBL" id="AXCR01000007">
    <property type="protein sequence ID" value="KJR84958.1"/>
    <property type="molecule type" value="Genomic_DNA"/>
</dbReference>
<organism evidence="1 2">
    <name type="scientific">Sporothrix schenckii 1099-18</name>
    <dbReference type="NCBI Taxonomy" id="1397361"/>
    <lineage>
        <taxon>Eukaryota</taxon>
        <taxon>Fungi</taxon>
        <taxon>Dikarya</taxon>
        <taxon>Ascomycota</taxon>
        <taxon>Pezizomycotina</taxon>
        <taxon>Sordariomycetes</taxon>
        <taxon>Sordariomycetidae</taxon>
        <taxon>Ophiostomatales</taxon>
        <taxon>Ophiostomataceae</taxon>
        <taxon>Sporothrix</taxon>
    </lineage>
</organism>